<feature type="compositionally biased region" description="Low complexity" evidence="3">
    <location>
        <begin position="76"/>
        <end position="89"/>
    </location>
</feature>
<dbReference type="OrthoDB" id="8839128at2759"/>
<feature type="region of interest" description="Disordered" evidence="3">
    <location>
        <begin position="76"/>
        <end position="135"/>
    </location>
</feature>
<keyword evidence="2" id="KW-0378">Hydrolase</keyword>
<comment type="similarity">
    <text evidence="1">Belongs to the GDA1/CD39 NTPase family.</text>
</comment>
<accession>A0A0L0FD30</accession>
<gene>
    <name evidence="4" type="ORF">SARC_12803</name>
</gene>
<dbReference type="GO" id="GO:0006256">
    <property type="term" value="P:UDP catabolic process"/>
    <property type="evidence" value="ECO:0007669"/>
    <property type="project" value="TreeGrafter"/>
</dbReference>
<dbReference type="Pfam" id="PF01150">
    <property type="entry name" value="GDA1_CD39"/>
    <property type="match status" value="1"/>
</dbReference>
<dbReference type="Proteomes" id="UP000054560">
    <property type="component" value="Unassembled WGS sequence"/>
</dbReference>
<evidence type="ECO:0000313" key="5">
    <source>
        <dbReference type="Proteomes" id="UP000054560"/>
    </source>
</evidence>
<dbReference type="eggNOG" id="KOG1386">
    <property type="taxonomic scope" value="Eukaryota"/>
</dbReference>
<evidence type="ECO:0000313" key="4">
    <source>
        <dbReference type="EMBL" id="KNC74657.1"/>
    </source>
</evidence>
<dbReference type="GO" id="GO:0045134">
    <property type="term" value="F:UDP phosphatase activity"/>
    <property type="evidence" value="ECO:0007669"/>
    <property type="project" value="TreeGrafter"/>
</dbReference>
<dbReference type="PANTHER" id="PTHR11782:SF121">
    <property type="entry name" value="NUCLEOSIDE-DIPHOSPHATASE MIG-23"/>
    <property type="match status" value="1"/>
</dbReference>
<organism evidence="4 5">
    <name type="scientific">Sphaeroforma arctica JP610</name>
    <dbReference type="NCBI Taxonomy" id="667725"/>
    <lineage>
        <taxon>Eukaryota</taxon>
        <taxon>Ichthyosporea</taxon>
        <taxon>Ichthyophonida</taxon>
        <taxon>Sphaeroforma</taxon>
    </lineage>
</organism>
<evidence type="ECO:0000256" key="2">
    <source>
        <dbReference type="ARBA" id="ARBA00022801"/>
    </source>
</evidence>
<dbReference type="PANTHER" id="PTHR11782">
    <property type="entry name" value="ADENOSINE/GUANOSINE DIPHOSPHATASE"/>
    <property type="match status" value="1"/>
</dbReference>
<dbReference type="InterPro" id="IPR000407">
    <property type="entry name" value="GDA1_CD39_NTPase"/>
</dbReference>
<dbReference type="EMBL" id="KQ244196">
    <property type="protein sequence ID" value="KNC74657.1"/>
    <property type="molecule type" value="Genomic_DNA"/>
</dbReference>
<evidence type="ECO:0000256" key="1">
    <source>
        <dbReference type="ARBA" id="ARBA00009283"/>
    </source>
</evidence>
<keyword evidence="5" id="KW-1185">Reference proteome</keyword>
<dbReference type="RefSeq" id="XP_014148559.1">
    <property type="nucleotide sequence ID" value="XM_014293084.1"/>
</dbReference>
<dbReference type="STRING" id="667725.A0A0L0FD30"/>
<proteinExistence type="inferred from homology"/>
<dbReference type="AlphaFoldDB" id="A0A0L0FD30"/>
<dbReference type="GO" id="GO:0005794">
    <property type="term" value="C:Golgi apparatus"/>
    <property type="evidence" value="ECO:0007669"/>
    <property type="project" value="TreeGrafter"/>
</dbReference>
<feature type="region of interest" description="Disordered" evidence="3">
    <location>
        <begin position="177"/>
        <end position="206"/>
    </location>
</feature>
<dbReference type="GO" id="GO:0046036">
    <property type="term" value="P:CTP metabolic process"/>
    <property type="evidence" value="ECO:0007669"/>
    <property type="project" value="TreeGrafter"/>
</dbReference>
<reference evidence="4 5" key="1">
    <citation type="submission" date="2011-02" db="EMBL/GenBank/DDBJ databases">
        <title>The Genome Sequence of Sphaeroforma arctica JP610.</title>
        <authorList>
            <consortium name="The Broad Institute Genome Sequencing Platform"/>
            <person name="Russ C."/>
            <person name="Cuomo C."/>
            <person name="Young S.K."/>
            <person name="Zeng Q."/>
            <person name="Gargeya S."/>
            <person name="Alvarado L."/>
            <person name="Berlin A."/>
            <person name="Chapman S.B."/>
            <person name="Chen Z."/>
            <person name="Freedman E."/>
            <person name="Gellesch M."/>
            <person name="Goldberg J."/>
            <person name="Griggs A."/>
            <person name="Gujja S."/>
            <person name="Heilman E."/>
            <person name="Heiman D."/>
            <person name="Howarth C."/>
            <person name="Mehta T."/>
            <person name="Neiman D."/>
            <person name="Pearson M."/>
            <person name="Roberts A."/>
            <person name="Saif S."/>
            <person name="Shea T."/>
            <person name="Shenoy N."/>
            <person name="Sisk P."/>
            <person name="Stolte C."/>
            <person name="Sykes S."/>
            <person name="White J."/>
            <person name="Yandava C."/>
            <person name="Burger G."/>
            <person name="Gray M.W."/>
            <person name="Holland P.W.H."/>
            <person name="King N."/>
            <person name="Lang F.B.F."/>
            <person name="Roger A.J."/>
            <person name="Ruiz-Trillo I."/>
            <person name="Haas B."/>
            <person name="Nusbaum C."/>
            <person name="Birren B."/>
        </authorList>
    </citation>
    <scope>NUCLEOTIDE SEQUENCE [LARGE SCALE GENOMIC DNA]</scope>
    <source>
        <strain evidence="4 5">JP610</strain>
    </source>
</reference>
<dbReference type="GO" id="GO:0017111">
    <property type="term" value="F:ribonucleoside triphosphate phosphatase activity"/>
    <property type="evidence" value="ECO:0007669"/>
    <property type="project" value="TreeGrafter"/>
</dbReference>
<sequence>MEDLLSSNGVLPPAHVRLKREIITHRLPPSQPLSLGAPSKARAEADASVVGVSSVPKSTGAETQSQAQVVRKELHTGNTTQATGAQADTLSAESILEPTLDRTTQDPTAKGRTGAGIDTHAHAHTNKGGSASGSTGLVTGGVDTNTNTNTGAKTNTDIDANAVVPAGEAVTAALPSNGSLAMGSTPNTTDDSMATENAAGEQESSVNDPCLPLGLVDEHETYRLIGTGDFHKCRRALQPLLNITDNCHNDLFCAFNNMDQPQIDFQNVQFLGLSEFWYTLKSIFKEADLMYNSTDFEGVAAEFCATRWNDLEKKWENGAFPPDVALSRIRNQCFKSAWVTTTFHQGHGFPEMYQLQPVSKVNGIEMQWTLGAMLLLAVKNHKEMVSTHA</sequence>
<feature type="compositionally biased region" description="Polar residues" evidence="3">
    <location>
        <begin position="177"/>
        <end position="195"/>
    </location>
</feature>
<name>A0A0L0FD30_9EUKA</name>
<protein>
    <submittedName>
        <fullName evidence="4">Uncharacterized protein</fullName>
    </submittedName>
</protein>
<feature type="non-terminal residue" evidence="4">
    <location>
        <position position="389"/>
    </location>
</feature>
<dbReference type="GO" id="GO:0004382">
    <property type="term" value="F:GDP phosphatase activity"/>
    <property type="evidence" value="ECO:0007669"/>
    <property type="project" value="TreeGrafter"/>
</dbReference>
<dbReference type="GeneID" id="25913307"/>
<dbReference type="Gene3D" id="3.30.420.150">
    <property type="entry name" value="Exopolyphosphatase. Domain 2"/>
    <property type="match status" value="1"/>
</dbReference>
<dbReference type="GO" id="GO:0016020">
    <property type="term" value="C:membrane"/>
    <property type="evidence" value="ECO:0007669"/>
    <property type="project" value="TreeGrafter"/>
</dbReference>
<evidence type="ECO:0000256" key="3">
    <source>
        <dbReference type="SAM" id="MobiDB-lite"/>
    </source>
</evidence>